<feature type="transmembrane region" description="Helical" evidence="1">
    <location>
        <begin position="20"/>
        <end position="41"/>
    </location>
</feature>
<reference evidence="2 3" key="1">
    <citation type="journal article" date="2014" name="Int. J. Syst. Evol. Microbiol.">
        <title>Complete genome sequence of Corynebacterium casei LMG S-19264T (=DSM 44701T), isolated from a smear-ripened cheese.</title>
        <authorList>
            <consortium name="US DOE Joint Genome Institute (JGI-PGF)"/>
            <person name="Walter F."/>
            <person name="Albersmeier A."/>
            <person name="Kalinowski J."/>
            <person name="Ruckert C."/>
        </authorList>
    </citation>
    <scope>NUCLEOTIDE SEQUENCE [LARGE SCALE GENOMIC DNA]</scope>
    <source>
        <strain evidence="2 3">IBRC-M 10912</strain>
    </source>
</reference>
<proteinExistence type="predicted"/>
<keyword evidence="1" id="KW-1133">Transmembrane helix</keyword>
<keyword evidence="1" id="KW-0812">Transmembrane</keyword>
<dbReference type="Proteomes" id="UP001595821">
    <property type="component" value="Unassembled WGS sequence"/>
</dbReference>
<evidence type="ECO:0000256" key="1">
    <source>
        <dbReference type="SAM" id="Phobius"/>
    </source>
</evidence>
<organism evidence="2 3">
    <name type="scientific">Natribaculum luteum</name>
    <dbReference type="NCBI Taxonomy" id="1586232"/>
    <lineage>
        <taxon>Archaea</taxon>
        <taxon>Methanobacteriati</taxon>
        <taxon>Methanobacteriota</taxon>
        <taxon>Stenosarchaea group</taxon>
        <taxon>Halobacteria</taxon>
        <taxon>Halobacteriales</taxon>
        <taxon>Natrialbaceae</taxon>
        <taxon>Natribaculum</taxon>
    </lineage>
</organism>
<dbReference type="RefSeq" id="WP_246973247.1">
    <property type="nucleotide sequence ID" value="NZ_CP095397.1"/>
</dbReference>
<dbReference type="AlphaFoldDB" id="A0ABD5P631"/>
<gene>
    <name evidence="2" type="ORF">ACFOZ7_22220</name>
</gene>
<sequence>MSLRTDLAALWETAREHPVAATLEFGSLAVCVALFVGTFAAMASGPPTGRGDLWLAVVVVGAAFVLLWTVAVPLYDRAFSEQ</sequence>
<accession>A0ABD5P631</accession>
<evidence type="ECO:0000313" key="2">
    <source>
        <dbReference type="EMBL" id="MFC4249613.1"/>
    </source>
</evidence>
<comment type="caution">
    <text evidence="2">The sequence shown here is derived from an EMBL/GenBank/DDBJ whole genome shotgun (WGS) entry which is preliminary data.</text>
</comment>
<dbReference type="GeneID" id="71853394"/>
<evidence type="ECO:0000313" key="3">
    <source>
        <dbReference type="Proteomes" id="UP001595821"/>
    </source>
</evidence>
<keyword evidence="1" id="KW-0472">Membrane</keyword>
<name>A0ABD5P631_9EURY</name>
<protein>
    <submittedName>
        <fullName evidence="2">Uncharacterized protein</fullName>
    </submittedName>
</protein>
<dbReference type="EMBL" id="JBHSDJ010000133">
    <property type="protein sequence ID" value="MFC4249613.1"/>
    <property type="molecule type" value="Genomic_DNA"/>
</dbReference>
<feature type="transmembrane region" description="Helical" evidence="1">
    <location>
        <begin position="53"/>
        <end position="75"/>
    </location>
</feature>